<feature type="transmembrane region" description="Helical" evidence="7">
    <location>
        <begin position="21"/>
        <end position="43"/>
    </location>
</feature>
<dbReference type="PANTHER" id="PTHR23513">
    <property type="entry name" value="INTEGRAL MEMBRANE EFFLUX PROTEIN-RELATED"/>
    <property type="match status" value="1"/>
</dbReference>
<feature type="transmembrane region" description="Helical" evidence="7">
    <location>
        <begin position="312"/>
        <end position="331"/>
    </location>
</feature>
<dbReference type="EMBL" id="JAMTCJ010000002">
    <property type="protein sequence ID" value="MCP2175685.1"/>
    <property type="molecule type" value="Genomic_DNA"/>
</dbReference>
<keyword evidence="2" id="KW-0813">Transport</keyword>
<reference evidence="9 10" key="1">
    <citation type="submission" date="2022-06" db="EMBL/GenBank/DDBJ databases">
        <title>Genomic Encyclopedia of Archaeal and Bacterial Type Strains, Phase II (KMG-II): from individual species to whole genera.</title>
        <authorList>
            <person name="Goeker M."/>
        </authorList>
    </citation>
    <scope>NUCLEOTIDE SEQUENCE [LARGE SCALE GENOMIC DNA]</scope>
    <source>
        <strain evidence="9 10">DSM 44693</strain>
    </source>
</reference>
<sequence>MTTTAEGSAWAPLRNTVYRNLFLAQMVSNIGLWMESVGAQWFLVERGSSPTVIALVQTASLAPTILFSLLAGVLADLLDHRRMLIALSVYSGVVGAVMAVLAWTGLLTAPWLLVTTFLLGAGSALTSPAWQAIQPELVPREQIPSAAALGSVTVNGARALGPALAGVVVAAAGPGAVFALNAVSYLAVVWALAIWRRPPDTRVIERERIGTSLVVGVRYVLAAPTIRRLMVRAAMFAFPASALWALLPVASSSHLGLGSAGYGGILGVLGLGALLGVVLVPRLRRSVSGSIVLGGGAAVFGIGTLALGFAPLWLAVPALLAAGAAWIAALTTINSEIQLSLPAWVRARAMGAYLLVFMGSQAIGSFVWGVVATAVGYRTALLVAAGVLAVVAVSVRHLPLRESTGKLDREVAMTWPVPTLVFEPEPDDGPVLVTVRYRVRPDSLDDFARAMTRVARGRRRTGGSCWGLYRSGDDHELVVEQFVVGSWSEYRRQHTERWTGYDHESITAAVALTVDGQGEENRFFAVHASKHRGR</sequence>
<protein>
    <submittedName>
        <fullName evidence="9">Arabinose efflux permease, MFS family</fullName>
    </submittedName>
</protein>
<evidence type="ECO:0000256" key="1">
    <source>
        <dbReference type="ARBA" id="ARBA00004651"/>
    </source>
</evidence>
<evidence type="ECO:0000313" key="10">
    <source>
        <dbReference type="Proteomes" id="UP001206895"/>
    </source>
</evidence>
<evidence type="ECO:0000256" key="4">
    <source>
        <dbReference type="ARBA" id="ARBA00022692"/>
    </source>
</evidence>
<name>A0ABT1HD97_9NOCA</name>
<dbReference type="InterPro" id="IPR010290">
    <property type="entry name" value="TM_effector"/>
</dbReference>
<keyword evidence="5 7" id="KW-1133">Transmembrane helix</keyword>
<dbReference type="InterPro" id="IPR036259">
    <property type="entry name" value="MFS_trans_sf"/>
</dbReference>
<gene>
    <name evidence="9" type="ORF">LX13_001504</name>
</gene>
<dbReference type="InterPro" id="IPR020846">
    <property type="entry name" value="MFS_dom"/>
</dbReference>
<comment type="subcellular location">
    <subcellularLocation>
        <location evidence="1">Cell membrane</location>
        <topology evidence="1">Multi-pass membrane protein</topology>
    </subcellularLocation>
</comment>
<dbReference type="PANTHER" id="PTHR23513:SF11">
    <property type="entry name" value="STAPHYLOFERRIN A TRANSPORTER"/>
    <property type="match status" value="1"/>
</dbReference>
<dbReference type="Pfam" id="PF05977">
    <property type="entry name" value="MFS_3"/>
    <property type="match status" value="1"/>
</dbReference>
<feature type="transmembrane region" description="Helical" evidence="7">
    <location>
        <begin position="84"/>
        <end position="105"/>
    </location>
</feature>
<dbReference type="Proteomes" id="UP001206895">
    <property type="component" value="Unassembled WGS sequence"/>
</dbReference>
<feature type="transmembrane region" description="Helical" evidence="7">
    <location>
        <begin position="259"/>
        <end position="280"/>
    </location>
</feature>
<feature type="transmembrane region" description="Helical" evidence="7">
    <location>
        <begin position="55"/>
        <end position="77"/>
    </location>
</feature>
<keyword evidence="4 7" id="KW-0812">Transmembrane</keyword>
<dbReference type="PROSITE" id="PS50850">
    <property type="entry name" value="MFS"/>
    <property type="match status" value="1"/>
</dbReference>
<feature type="transmembrane region" description="Helical" evidence="7">
    <location>
        <begin position="287"/>
        <end position="306"/>
    </location>
</feature>
<feature type="transmembrane region" description="Helical" evidence="7">
    <location>
        <begin position="377"/>
        <end position="395"/>
    </location>
</feature>
<dbReference type="RefSeq" id="WP_253660736.1">
    <property type="nucleotide sequence ID" value="NZ_BAAAJQ010000001.1"/>
</dbReference>
<keyword evidence="6 7" id="KW-0472">Membrane</keyword>
<accession>A0ABT1HD97</accession>
<keyword evidence="10" id="KW-1185">Reference proteome</keyword>
<evidence type="ECO:0000313" key="9">
    <source>
        <dbReference type="EMBL" id="MCP2175685.1"/>
    </source>
</evidence>
<evidence type="ECO:0000256" key="7">
    <source>
        <dbReference type="SAM" id="Phobius"/>
    </source>
</evidence>
<evidence type="ECO:0000256" key="5">
    <source>
        <dbReference type="ARBA" id="ARBA00022989"/>
    </source>
</evidence>
<comment type="caution">
    <text evidence="9">The sequence shown here is derived from an EMBL/GenBank/DDBJ whole genome shotgun (WGS) entry which is preliminary data.</text>
</comment>
<keyword evidence="3" id="KW-1003">Cell membrane</keyword>
<evidence type="ECO:0000259" key="8">
    <source>
        <dbReference type="PROSITE" id="PS50850"/>
    </source>
</evidence>
<feature type="transmembrane region" description="Helical" evidence="7">
    <location>
        <begin position="229"/>
        <end position="247"/>
    </location>
</feature>
<feature type="transmembrane region" description="Helical" evidence="7">
    <location>
        <begin position="176"/>
        <end position="195"/>
    </location>
</feature>
<dbReference type="Gene3D" id="1.20.1250.20">
    <property type="entry name" value="MFS general substrate transporter like domains"/>
    <property type="match status" value="1"/>
</dbReference>
<dbReference type="SUPFAM" id="SSF103473">
    <property type="entry name" value="MFS general substrate transporter"/>
    <property type="match status" value="1"/>
</dbReference>
<feature type="domain" description="Major facilitator superfamily (MFS) profile" evidence="8">
    <location>
        <begin position="17"/>
        <end position="404"/>
    </location>
</feature>
<evidence type="ECO:0000256" key="2">
    <source>
        <dbReference type="ARBA" id="ARBA00022448"/>
    </source>
</evidence>
<dbReference type="CDD" id="cd06173">
    <property type="entry name" value="MFS_MefA_like"/>
    <property type="match status" value="1"/>
</dbReference>
<evidence type="ECO:0000256" key="6">
    <source>
        <dbReference type="ARBA" id="ARBA00023136"/>
    </source>
</evidence>
<feature type="transmembrane region" description="Helical" evidence="7">
    <location>
        <begin position="352"/>
        <end position="371"/>
    </location>
</feature>
<evidence type="ECO:0000256" key="3">
    <source>
        <dbReference type="ARBA" id="ARBA00022475"/>
    </source>
</evidence>
<proteinExistence type="predicted"/>
<organism evidence="9 10">
    <name type="scientific">Williamsia maris</name>
    <dbReference type="NCBI Taxonomy" id="72806"/>
    <lineage>
        <taxon>Bacteria</taxon>
        <taxon>Bacillati</taxon>
        <taxon>Actinomycetota</taxon>
        <taxon>Actinomycetes</taxon>
        <taxon>Mycobacteriales</taxon>
        <taxon>Nocardiaceae</taxon>
        <taxon>Williamsia</taxon>
    </lineage>
</organism>